<dbReference type="InterPro" id="IPR013708">
    <property type="entry name" value="Shikimate_DH-bd_N"/>
</dbReference>
<dbReference type="GO" id="GO:0019632">
    <property type="term" value="P:shikimate metabolic process"/>
    <property type="evidence" value="ECO:0007669"/>
    <property type="project" value="InterPro"/>
</dbReference>
<dbReference type="PANTHER" id="PTHR21089:SF1">
    <property type="entry name" value="BIFUNCTIONAL 3-DEHYDROQUINATE DEHYDRATASE_SHIKIMATE DEHYDROGENASE, CHLOROPLASTIC"/>
    <property type="match status" value="1"/>
</dbReference>
<dbReference type="InterPro" id="IPR011342">
    <property type="entry name" value="Shikimate_DH"/>
</dbReference>
<feature type="binding site" evidence="8">
    <location>
        <begin position="23"/>
        <end position="25"/>
    </location>
    <ligand>
        <name>shikimate</name>
        <dbReference type="ChEBI" id="CHEBI:36208"/>
    </ligand>
</feature>
<dbReference type="PANTHER" id="PTHR21089">
    <property type="entry name" value="SHIKIMATE DEHYDROGENASE"/>
    <property type="match status" value="1"/>
</dbReference>
<dbReference type="GO" id="GO:0004764">
    <property type="term" value="F:shikimate 3-dehydrogenase (NADP+) activity"/>
    <property type="evidence" value="ECO:0007669"/>
    <property type="project" value="UniProtKB-UniRule"/>
</dbReference>
<feature type="domain" description="SDH C-terminal" evidence="11">
    <location>
        <begin position="243"/>
        <end position="272"/>
    </location>
</feature>
<dbReference type="AlphaFoldDB" id="A0A846QLR7"/>
<name>A0A846QLR7_9BACT</name>
<keyword evidence="13" id="KW-1185">Reference proteome</keyword>
<feature type="binding site" evidence="8">
    <location>
        <position position="250"/>
    </location>
    <ligand>
        <name>shikimate</name>
        <dbReference type="ChEBI" id="CHEBI:36208"/>
    </ligand>
</feature>
<evidence type="ECO:0000259" key="10">
    <source>
        <dbReference type="Pfam" id="PF08501"/>
    </source>
</evidence>
<evidence type="ECO:0000256" key="7">
    <source>
        <dbReference type="ARBA" id="ARBA00049442"/>
    </source>
</evidence>
<dbReference type="InterPro" id="IPR036291">
    <property type="entry name" value="NAD(P)-bd_dom_sf"/>
</dbReference>
<keyword evidence="4 8" id="KW-0521">NADP</keyword>
<feature type="binding site" evidence="8">
    <location>
        <position position="243"/>
    </location>
    <ligand>
        <name>NADP(+)</name>
        <dbReference type="ChEBI" id="CHEBI:58349"/>
    </ligand>
</feature>
<feature type="binding site" evidence="8">
    <location>
        <position position="95"/>
    </location>
    <ligand>
        <name>shikimate</name>
        <dbReference type="ChEBI" id="CHEBI:36208"/>
    </ligand>
</feature>
<dbReference type="NCBIfam" id="TIGR00507">
    <property type="entry name" value="aroE"/>
    <property type="match status" value="1"/>
</dbReference>
<dbReference type="Proteomes" id="UP000580856">
    <property type="component" value="Unassembled WGS sequence"/>
</dbReference>
<dbReference type="SUPFAM" id="SSF51735">
    <property type="entry name" value="NAD(P)-binding Rossmann-fold domains"/>
    <property type="match status" value="1"/>
</dbReference>
<dbReference type="EC" id="1.1.1.25" evidence="2 8"/>
<dbReference type="RefSeq" id="WP_167941074.1">
    <property type="nucleotide sequence ID" value="NZ_JAATJA010000002.1"/>
</dbReference>
<gene>
    <name evidence="8" type="primary">aroE</name>
    <name evidence="12" type="ORF">GGQ74_001643</name>
</gene>
<dbReference type="HAMAP" id="MF_00222">
    <property type="entry name" value="Shikimate_DH_AroE"/>
    <property type="match status" value="1"/>
</dbReference>
<keyword evidence="5 8" id="KW-0560">Oxidoreductase</keyword>
<evidence type="ECO:0000313" key="12">
    <source>
        <dbReference type="EMBL" id="NJB67970.1"/>
    </source>
</evidence>
<comment type="subunit">
    <text evidence="8">Homodimer.</text>
</comment>
<feature type="binding site" evidence="8">
    <location>
        <position position="70"/>
    </location>
    <ligand>
        <name>shikimate</name>
        <dbReference type="ChEBI" id="CHEBI:36208"/>
    </ligand>
</feature>
<feature type="domain" description="Quinate/shikimate 5-dehydrogenase/glutamyl-tRNA reductase" evidence="9">
    <location>
        <begin position="125"/>
        <end position="172"/>
    </location>
</feature>
<evidence type="ECO:0000259" key="9">
    <source>
        <dbReference type="Pfam" id="PF01488"/>
    </source>
</evidence>
<protein>
    <recommendedName>
        <fullName evidence="2 8">Shikimate dehydrogenase (NADP(+))</fullName>
        <shortName evidence="8">SDH</shortName>
        <ecNumber evidence="2 8">1.1.1.25</ecNumber>
    </recommendedName>
</protein>
<proteinExistence type="inferred from homology"/>
<dbReference type="Gene3D" id="3.40.50.720">
    <property type="entry name" value="NAD(P)-binding Rossmann-like Domain"/>
    <property type="match status" value="1"/>
</dbReference>
<feature type="binding site" evidence="8">
    <location>
        <position position="86"/>
    </location>
    <ligand>
        <name>NADP(+)</name>
        <dbReference type="ChEBI" id="CHEBI:58349"/>
    </ligand>
</feature>
<dbReference type="GO" id="GO:0005829">
    <property type="term" value="C:cytosol"/>
    <property type="evidence" value="ECO:0007669"/>
    <property type="project" value="TreeGrafter"/>
</dbReference>
<feature type="binding site" evidence="8">
    <location>
        <position position="110"/>
    </location>
    <ligand>
        <name>shikimate</name>
        <dbReference type="ChEBI" id="CHEBI:36208"/>
    </ligand>
</feature>
<comment type="similarity">
    <text evidence="8">Belongs to the shikimate dehydrogenase family.</text>
</comment>
<feature type="binding site" evidence="8">
    <location>
        <position position="220"/>
    </location>
    <ligand>
        <name>NADP(+)</name>
        <dbReference type="ChEBI" id="CHEBI:58349"/>
    </ligand>
</feature>
<dbReference type="InterPro" id="IPR046346">
    <property type="entry name" value="Aminoacid_DH-like_N_sf"/>
</dbReference>
<dbReference type="CDD" id="cd01065">
    <property type="entry name" value="NAD_bind_Shikimate_DH"/>
    <property type="match status" value="1"/>
</dbReference>
<organism evidence="12 13">
    <name type="scientific">Desulfobaculum xiamenense</name>
    <dbReference type="NCBI Taxonomy" id="995050"/>
    <lineage>
        <taxon>Bacteria</taxon>
        <taxon>Pseudomonadati</taxon>
        <taxon>Thermodesulfobacteriota</taxon>
        <taxon>Desulfovibrionia</taxon>
        <taxon>Desulfovibrionales</taxon>
        <taxon>Desulfovibrionaceae</taxon>
        <taxon>Desulfobaculum</taxon>
    </lineage>
</organism>
<keyword evidence="3 8" id="KW-0028">Amino-acid biosynthesis</keyword>
<dbReference type="GO" id="GO:0008652">
    <property type="term" value="P:amino acid biosynthetic process"/>
    <property type="evidence" value="ECO:0007669"/>
    <property type="project" value="UniProtKB-KW"/>
</dbReference>
<dbReference type="InterPro" id="IPR022893">
    <property type="entry name" value="Shikimate_DH_fam"/>
</dbReference>
<comment type="caution">
    <text evidence="8">Lacks conserved residue(s) required for the propagation of feature annotation.</text>
</comment>
<dbReference type="SUPFAM" id="SSF53223">
    <property type="entry name" value="Aminoacid dehydrogenase-like, N-terminal domain"/>
    <property type="match status" value="1"/>
</dbReference>
<feature type="binding site" evidence="8">
    <location>
        <begin position="132"/>
        <end position="136"/>
    </location>
    <ligand>
        <name>NADP(+)</name>
        <dbReference type="ChEBI" id="CHEBI:58349"/>
    </ligand>
</feature>
<evidence type="ECO:0000259" key="11">
    <source>
        <dbReference type="Pfam" id="PF18317"/>
    </source>
</evidence>
<dbReference type="UniPathway" id="UPA00053">
    <property type="reaction ID" value="UER00087"/>
</dbReference>
<keyword evidence="6 8" id="KW-0057">Aromatic amino acid biosynthesis</keyword>
<comment type="caution">
    <text evidence="12">The sequence shown here is derived from an EMBL/GenBank/DDBJ whole genome shotgun (WGS) entry which is preliminary data.</text>
</comment>
<evidence type="ECO:0000256" key="1">
    <source>
        <dbReference type="ARBA" id="ARBA00004871"/>
    </source>
</evidence>
<dbReference type="Gene3D" id="3.40.50.10860">
    <property type="entry name" value="Leucine Dehydrogenase, chain A, domain 1"/>
    <property type="match status" value="1"/>
</dbReference>
<dbReference type="GO" id="GO:0009423">
    <property type="term" value="P:chorismate biosynthetic process"/>
    <property type="evidence" value="ECO:0007669"/>
    <property type="project" value="UniProtKB-UniRule"/>
</dbReference>
<sequence>METNSTAPEKAVHGIIGWPLGHTMSPVLHNWAFESMGIPAVYKAYPLPPEDLEFFMAHVREAPLAGLSVTIPHKLAVKPYLDGFSDGVLAVGAVNTVYWDGKRLMGENTDLFGFVSPLRKLPVRVESALVFGAGGAARAVVAGLLQLGVPDIIITNRNADKAMELANEFHVSAADWDERHRIDAELLVNATPLGMSGDGVGLSPLPEGMRLSSRQIAYDIVYNPLRTVFLEQAAARGCHVIDGLDMFVHQAVEQFRLWTGKTFDIDAARRLLAARLSA</sequence>
<dbReference type="Pfam" id="PF18317">
    <property type="entry name" value="SDH_C"/>
    <property type="match status" value="1"/>
</dbReference>
<reference evidence="12 13" key="1">
    <citation type="submission" date="2020-03" db="EMBL/GenBank/DDBJ databases">
        <title>Genomic Encyclopedia of Type Strains, Phase IV (KMG-IV): sequencing the most valuable type-strain genomes for metagenomic binning, comparative biology and taxonomic classification.</title>
        <authorList>
            <person name="Goeker M."/>
        </authorList>
    </citation>
    <scope>NUCLEOTIDE SEQUENCE [LARGE SCALE GENOMIC DNA]</scope>
    <source>
        <strain evidence="12 13">DSM 24233</strain>
    </source>
</reference>
<comment type="function">
    <text evidence="8">Involved in the biosynthesis of the chorismate, which leads to the biosynthesis of aromatic amino acids. Catalyzes the reversible NADPH linked reduction of 3-dehydroshikimate (DHSA) to yield shikimate (SA).</text>
</comment>
<dbReference type="Pfam" id="PF01488">
    <property type="entry name" value="Shikimate_DH"/>
    <property type="match status" value="1"/>
</dbReference>
<evidence type="ECO:0000256" key="5">
    <source>
        <dbReference type="ARBA" id="ARBA00023002"/>
    </source>
</evidence>
<evidence type="ECO:0000256" key="8">
    <source>
        <dbReference type="HAMAP-Rule" id="MF_00222"/>
    </source>
</evidence>
<dbReference type="GO" id="GO:0009073">
    <property type="term" value="P:aromatic amino acid family biosynthetic process"/>
    <property type="evidence" value="ECO:0007669"/>
    <property type="project" value="UniProtKB-KW"/>
</dbReference>
<comment type="catalytic activity">
    <reaction evidence="7 8">
        <text>shikimate + NADP(+) = 3-dehydroshikimate + NADPH + H(+)</text>
        <dbReference type="Rhea" id="RHEA:17737"/>
        <dbReference type="ChEBI" id="CHEBI:15378"/>
        <dbReference type="ChEBI" id="CHEBI:16630"/>
        <dbReference type="ChEBI" id="CHEBI:36208"/>
        <dbReference type="ChEBI" id="CHEBI:57783"/>
        <dbReference type="ChEBI" id="CHEBI:58349"/>
        <dbReference type="EC" id="1.1.1.25"/>
    </reaction>
</comment>
<feature type="binding site" evidence="8">
    <location>
        <position position="222"/>
    </location>
    <ligand>
        <name>shikimate</name>
        <dbReference type="ChEBI" id="CHEBI:36208"/>
    </ligand>
</feature>
<dbReference type="GO" id="GO:0050661">
    <property type="term" value="F:NADP binding"/>
    <property type="evidence" value="ECO:0007669"/>
    <property type="project" value="InterPro"/>
</dbReference>
<dbReference type="Pfam" id="PF08501">
    <property type="entry name" value="Shikimate_dh_N"/>
    <property type="match status" value="1"/>
</dbReference>
<dbReference type="InterPro" id="IPR006151">
    <property type="entry name" value="Shikm_DH/Glu-tRNA_Rdtase"/>
</dbReference>
<evidence type="ECO:0000256" key="6">
    <source>
        <dbReference type="ARBA" id="ARBA00023141"/>
    </source>
</evidence>
<accession>A0A846QLR7</accession>
<evidence type="ECO:0000256" key="2">
    <source>
        <dbReference type="ARBA" id="ARBA00012962"/>
    </source>
</evidence>
<feature type="active site" description="Proton acceptor" evidence="8">
    <location>
        <position position="74"/>
    </location>
</feature>
<feature type="domain" description="Shikimate dehydrogenase substrate binding N-terminal" evidence="10">
    <location>
        <begin position="15"/>
        <end position="97"/>
    </location>
</feature>
<comment type="pathway">
    <text evidence="1 8">Metabolic intermediate biosynthesis; chorismate biosynthesis; chorismate from D-erythrose 4-phosphate and phosphoenolpyruvate: step 4/7.</text>
</comment>
<evidence type="ECO:0000256" key="4">
    <source>
        <dbReference type="ARBA" id="ARBA00022857"/>
    </source>
</evidence>
<dbReference type="InterPro" id="IPR041121">
    <property type="entry name" value="SDH_C"/>
</dbReference>
<evidence type="ECO:0000256" key="3">
    <source>
        <dbReference type="ARBA" id="ARBA00022605"/>
    </source>
</evidence>
<dbReference type="EMBL" id="JAATJA010000002">
    <property type="protein sequence ID" value="NJB67970.1"/>
    <property type="molecule type" value="Genomic_DNA"/>
</dbReference>
<evidence type="ECO:0000313" key="13">
    <source>
        <dbReference type="Proteomes" id="UP000580856"/>
    </source>
</evidence>